<dbReference type="InterPro" id="IPR034333">
    <property type="entry name" value="GST_Zeta_N"/>
</dbReference>
<dbReference type="AlphaFoldDB" id="I5BVI7"/>
<dbReference type="CDD" id="cd03191">
    <property type="entry name" value="GST_C_Zeta"/>
    <property type="match status" value="1"/>
</dbReference>
<comment type="caution">
    <text evidence="4">The sequence shown here is derived from an EMBL/GenBank/DDBJ whole genome shotgun (WGS) entry which is preliminary data.</text>
</comment>
<dbReference type="InterPro" id="IPR040079">
    <property type="entry name" value="Glutathione_S-Trfase"/>
</dbReference>
<dbReference type="SUPFAM" id="SSF47616">
    <property type="entry name" value="GST C-terminal domain-like"/>
    <property type="match status" value="1"/>
</dbReference>
<dbReference type="Gene3D" id="3.40.30.10">
    <property type="entry name" value="Glutaredoxin"/>
    <property type="match status" value="1"/>
</dbReference>
<reference evidence="4 5" key="1">
    <citation type="journal article" date="2012" name="J. Bacteriol.">
        <title>Genome Sequence of Nitratireductor aquibiodomus Strain RA22.</title>
        <authorList>
            <person name="Singh A."/>
            <person name="Jangir P.K."/>
            <person name="Kumari C."/>
            <person name="Sharma R."/>
        </authorList>
    </citation>
    <scope>NUCLEOTIDE SEQUENCE [LARGE SCALE GENOMIC DNA]</scope>
    <source>
        <strain evidence="4 5">RA22</strain>
    </source>
</reference>
<dbReference type="EMBL" id="AJXZ01000038">
    <property type="protein sequence ID" value="EIM73589.1"/>
    <property type="molecule type" value="Genomic_DNA"/>
</dbReference>
<dbReference type="InterPro" id="IPR005955">
    <property type="entry name" value="GST_Zeta"/>
</dbReference>
<dbReference type="InterPro" id="IPR004045">
    <property type="entry name" value="Glutathione_S-Trfase_N"/>
</dbReference>
<feature type="domain" description="GST C-terminal" evidence="3">
    <location>
        <begin position="88"/>
        <end position="217"/>
    </location>
</feature>
<dbReference type="GO" id="GO:0004364">
    <property type="term" value="F:glutathione transferase activity"/>
    <property type="evidence" value="ECO:0007669"/>
    <property type="project" value="TreeGrafter"/>
</dbReference>
<dbReference type="InterPro" id="IPR034330">
    <property type="entry name" value="GST_Zeta_C"/>
</dbReference>
<dbReference type="PATRIC" id="fig|1189611.3.peg.3132"/>
<organism evidence="4 5">
    <name type="scientific">Nitratireductor aquibiodomus RA22</name>
    <dbReference type="NCBI Taxonomy" id="1189611"/>
    <lineage>
        <taxon>Bacteria</taxon>
        <taxon>Pseudomonadati</taxon>
        <taxon>Pseudomonadota</taxon>
        <taxon>Alphaproteobacteria</taxon>
        <taxon>Hyphomicrobiales</taxon>
        <taxon>Phyllobacteriaceae</taxon>
        <taxon>Nitratireductor</taxon>
    </lineage>
</organism>
<dbReference type="SFLD" id="SFLDG00358">
    <property type="entry name" value="Main_(cytGST)"/>
    <property type="match status" value="1"/>
</dbReference>
<dbReference type="InterPro" id="IPR036249">
    <property type="entry name" value="Thioredoxin-like_sf"/>
</dbReference>
<evidence type="ECO:0000313" key="4">
    <source>
        <dbReference type="EMBL" id="EIM73589.1"/>
    </source>
</evidence>
<feature type="domain" description="GST N-terminal" evidence="2">
    <location>
        <begin position="1"/>
        <end position="83"/>
    </location>
</feature>
<dbReference type="Pfam" id="PF13409">
    <property type="entry name" value="GST_N_2"/>
    <property type="match status" value="1"/>
</dbReference>
<protein>
    <submittedName>
        <fullName evidence="4">Glutathione S-transferase</fullName>
    </submittedName>
</protein>
<accession>I5BVI7</accession>
<dbReference type="GO" id="GO:0006559">
    <property type="term" value="P:L-phenylalanine catabolic process"/>
    <property type="evidence" value="ECO:0007669"/>
    <property type="project" value="TreeGrafter"/>
</dbReference>
<dbReference type="PROSITE" id="PS50404">
    <property type="entry name" value="GST_NTER"/>
    <property type="match status" value="1"/>
</dbReference>
<dbReference type="PROSITE" id="PS50405">
    <property type="entry name" value="GST_CTER"/>
    <property type="match status" value="1"/>
</dbReference>
<dbReference type="CDD" id="cd03042">
    <property type="entry name" value="GST_N_Zeta"/>
    <property type="match status" value="1"/>
</dbReference>
<dbReference type="NCBIfam" id="TIGR01262">
    <property type="entry name" value="maiA"/>
    <property type="match status" value="1"/>
</dbReference>
<dbReference type="Proteomes" id="UP000004622">
    <property type="component" value="Unassembled WGS sequence"/>
</dbReference>
<gene>
    <name evidence="4" type="ORF">A33O_15491</name>
</gene>
<dbReference type="PANTHER" id="PTHR42673:SF4">
    <property type="entry name" value="MALEYLACETOACETATE ISOMERASE"/>
    <property type="match status" value="1"/>
</dbReference>
<dbReference type="GO" id="GO:0006749">
    <property type="term" value="P:glutathione metabolic process"/>
    <property type="evidence" value="ECO:0007669"/>
    <property type="project" value="TreeGrafter"/>
</dbReference>
<dbReference type="GO" id="GO:0005737">
    <property type="term" value="C:cytoplasm"/>
    <property type="evidence" value="ECO:0007669"/>
    <property type="project" value="InterPro"/>
</dbReference>
<keyword evidence="4" id="KW-0808">Transferase</keyword>
<evidence type="ECO:0000259" key="2">
    <source>
        <dbReference type="PROSITE" id="PS50404"/>
    </source>
</evidence>
<dbReference type="InterPro" id="IPR036282">
    <property type="entry name" value="Glutathione-S-Trfase_C_sf"/>
</dbReference>
<dbReference type="GO" id="GO:0016034">
    <property type="term" value="F:maleylacetoacetate isomerase activity"/>
    <property type="evidence" value="ECO:0007669"/>
    <property type="project" value="TreeGrafter"/>
</dbReference>
<dbReference type="InterPro" id="IPR010987">
    <property type="entry name" value="Glutathione-S-Trfase_C-like"/>
</dbReference>
<evidence type="ECO:0000259" key="3">
    <source>
        <dbReference type="PROSITE" id="PS50405"/>
    </source>
</evidence>
<comment type="similarity">
    <text evidence="1">Belongs to the GST superfamily. Zeta family.</text>
</comment>
<evidence type="ECO:0000313" key="5">
    <source>
        <dbReference type="Proteomes" id="UP000004622"/>
    </source>
</evidence>
<dbReference type="Gene3D" id="1.20.1050.10">
    <property type="match status" value="1"/>
</dbReference>
<dbReference type="SFLD" id="SFLDS00019">
    <property type="entry name" value="Glutathione_Transferase_(cytos"/>
    <property type="match status" value="1"/>
</dbReference>
<evidence type="ECO:0000256" key="1">
    <source>
        <dbReference type="ARBA" id="ARBA00010007"/>
    </source>
</evidence>
<sequence length="267" mass="30348">MTFRLHNFFRSSTSVRLRAALNLKGLDYDYVAYAVRKGETRTPAYRTLNPAGLVPALERADGQVMTQSLAIMEWLDETHPELPLLPVDPDGRARVRALALMIACEIHPLNNLRVLNYLGETFGADEGALKTWFTHWVRTTFDALETTLARDAATGRFCHGDTPGLADICLCAQVLNNRRFDIDMQDWPTIAAIFGELDACQPSRMQRRTISRMRLEWYERTLPCTMWTSRTPCLKERDSRKNRRNCVISMRRSSASISCRCGPSATT</sequence>
<dbReference type="PANTHER" id="PTHR42673">
    <property type="entry name" value="MALEYLACETOACETATE ISOMERASE"/>
    <property type="match status" value="1"/>
</dbReference>
<name>I5BVI7_9HYPH</name>
<dbReference type="SUPFAM" id="SSF52833">
    <property type="entry name" value="Thioredoxin-like"/>
    <property type="match status" value="1"/>
</dbReference>
<proteinExistence type="inferred from homology"/>